<organism evidence="3 4">
    <name type="scientific">Niabella soli DSM 19437</name>
    <dbReference type="NCBI Taxonomy" id="929713"/>
    <lineage>
        <taxon>Bacteria</taxon>
        <taxon>Pseudomonadati</taxon>
        <taxon>Bacteroidota</taxon>
        <taxon>Chitinophagia</taxon>
        <taxon>Chitinophagales</taxon>
        <taxon>Chitinophagaceae</taxon>
        <taxon>Niabella</taxon>
    </lineage>
</organism>
<dbReference type="Proteomes" id="UP000003586">
    <property type="component" value="Chromosome"/>
</dbReference>
<dbReference type="HOGENOM" id="CLU_2012849_0_0_10"/>
<evidence type="ECO:0000313" key="3">
    <source>
        <dbReference type="EMBL" id="AHF16927.1"/>
    </source>
</evidence>
<evidence type="ECO:0000256" key="1">
    <source>
        <dbReference type="SAM" id="MobiDB-lite"/>
    </source>
</evidence>
<dbReference type="EMBL" id="CP007035">
    <property type="protein sequence ID" value="AHF16927.1"/>
    <property type="molecule type" value="Genomic_DNA"/>
</dbReference>
<evidence type="ECO:0000256" key="2">
    <source>
        <dbReference type="SAM" id="SignalP"/>
    </source>
</evidence>
<dbReference type="AlphaFoldDB" id="W0F1N9"/>
<evidence type="ECO:0008006" key="5">
    <source>
        <dbReference type="Google" id="ProtNLM"/>
    </source>
</evidence>
<accession>W0F1N9</accession>
<proteinExistence type="predicted"/>
<dbReference type="KEGG" id="nso:NIASO_20505"/>
<reference evidence="3 4" key="1">
    <citation type="submission" date="2013-12" db="EMBL/GenBank/DDBJ databases">
        <authorList>
            <consortium name="DOE Joint Genome Institute"/>
            <person name="Eisen J."/>
            <person name="Huntemann M."/>
            <person name="Han J."/>
            <person name="Chen A."/>
            <person name="Kyrpides N."/>
            <person name="Mavromatis K."/>
            <person name="Markowitz V."/>
            <person name="Palaniappan K."/>
            <person name="Ivanova N."/>
            <person name="Schaumberg A."/>
            <person name="Pati A."/>
            <person name="Liolios K."/>
            <person name="Nordberg H.P."/>
            <person name="Cantor M.N."/>
            <person name="Hua S.X."/>
            <person name="Woyke T."/>
        </authorList>
    </citation>
    <scope>NUCLEOTIDE SEQUENCE [LARGE SCALE GENOMIC DNA]</scope>
    <source>
        <strain evidence="4">DSM 19437</strain>
    </source>
</reference>
<keyword evidence="2" id="KW-0732">Signal</keyword>
<keyword evidence="4" id="KW-1185">Reference proteome</keyword>
<sequence>MKRVFFALIAGLLVSSAVAAQTAPAKQKQSTDKYQKVAGLTAAQQQQLQKIKTDAKIKRDAIQNNTALSKADRNKQIQQLNEQEHQQRLAVLTPDQQQQLKQTHKIKAAKPVAKPAPTPAAKQ</sequence>
<dbReference type="RefSeq" id="WP_008582584.1">
    <property type="nucleotide sequence ID" value="NZ_CP007035.1"/>
</dbReference>
<feature type="chain" id="PRO_5004788521" description="LTXXQ motif family protein" evidence="2">
    <location>
        <begin position="20"/>
        <end position="123"/>
    </location>
</feature>
<feature type="compositionally biased region" description="Pro residues" evidence="1">
    <location>
        <begin position="114"/>
        <end position="123"/>
    </location>
</feature>
<name>W0F1N9_9BACT</name>
<protein>
    <recommendedName>
        <fullName evidence="5">LTXXQ motif family protein</fullName>
    </recommendedName>
</protein>
<feature type="signal peptide" evidence="2">
    <location>
        <begin position="1"/>
        <end position="19"/>
    </location>
</feature>
<feature type="region of interest" description="Disordered" evidence="1">
    <location>
        <begin position="65"/>
        <end position="123"/>
    </location>
</feature>
<evidence type="ECO:0000313" key="4">
    <source>
        <dbReference type="Proteomes" id="UP000003586"/>
    </source>
</evidence>
<gene>
    <name evidence="3" type="ORF">NIASO_20505</name>
</gene>